<dbReference type="HOGENOM" id="CLU_2730986_0_0_5"/>
<dbReference type="AlphaFoldDB" id="Q8UK29"/>
<geneLocation type="plasmid" evidence="1 2">
    <name>At</name>
</geneLocation>
<reference evidence="1 2" key="2">
    <citation type="journal article" date="2001" name="Science">
        <title>Genome sequence of the plant pathogen and biotechnology agent Agrobacterium tumefaciens C58.</title>
        <authorList>
            <person name="Goodner B."/>
            <person name="Hinkle G."/>
            <person name="Gattung S."/>
            <person name="Miller N."/>
            <person name="Blanchard M."/>
            <person name="Qurollo B."/>
            <person name="Goldman B.S."/>
            <person name="Cao Y."/>
            <person name="Askenazi M."/>
            <person name="Halling C."/>
            <person name="Mullin L."/>
            <person name="Houmiel K."/>
            <person name="Gordon J."/>
            <person name="Vaudin M."/>
            <person name="Iartchouk O."/>
            <person name="Epp A."/>
            <person name="Liu F."/>
            <person name="Wollam C."/>
            <person name="Allinger M."/>
            <person name="Doughty D."/>
            <person name="Scott C."/>
            <person name="Lappas C."/>
            <person name="Markelz B."/>
            <person name="Flanagan C."/>
            <person name="Crowell C."/>
            <person name="Gurson J."/>
            <person name="Lomo C."/>
            <person name="Sear C."/>
            <person name="Strub G."/>
            <person name="Cielo C."/>
            <person name="Slater S."/>
        </authorList>
    </citation>
    <scope>NUCLEOTIDE SEQUENCE [LARGE SCALE GENOMIC DNA]</scope>
    <source>
        <strain evidence="2">C58 / ATCC 33970</strain>
    </source>
</reference>
<dbReference type="EMBL" id="AE007872">
    <property type="protein sequence ID" value="AAL45983.2"/>
    <property type="molecule type" value="Genomic_DNA"/>
</dbReference>
<dbReference type="KEGG" id="atu:Atu5294"/>
<evidence type="ECO:0000313" key="1">
    <source>
        <dbReference type="EMBL" id="AAL45983.2"/>
    </source>
</evidence>
<reference evidence="1 2" key="1">
    <citation type="journal article" date="2001" name="Science">
        <title>The genome of the natural genetic engineer Agrobacterium tumefaciens C58.</title>
        <authorList>
            <person name="Wood D.W."/>
            <person name="Setubal J.C."/>
            <person name="Kaul R."/>
            <person name="Monks D.E."/>
            <person name="Kitajima J.P."/>
            <person name="Okura V.K."/>
            <person name="Zhou Y."/>
            <person name="Chen L."/>
            <person name="Wood G.E."/>
            <person name="Almeida N.F.Jr."/>
            <person name="Woo L."/>
            <person name="Chen Y."/>
            <person name="Paulsen I.T."/>
            <person name="Eisen J.A."/>
            <person name="Karp P.D."/>
            <person name="Bovee D.Sr."/>
            <person name="Chapman P."/>
            <person name="Clendenning J."/>
            <person name="Deatherage G."/>
            <person name="Gillet W."/>
            <person name="Grant C."/>
            <person name="Kutyavin T."/>
            <person name="Levy R."/>
            <person name="Li M.J."/>
            <person name="McClelland E."/>
            <person name="Palmieri A."/>
            <person name="Raymond C."/>
            <person name="Rouse G."/>
            <person name="Saenphimmachak C."/>
            <person name="Wu Z."/>
            <person name="Romero P."/>
            <person name="Gordon D."/>
            <person name="Zhang S."/>
            <person name="Yoo H."/>
            <person name="Tao Y."/>
            <person name="Biddle P."/>
            <person name="Jung M."/>
            <person name="Krespan W."/>
            <person name="Perry M."/>
            <person name="Gordon-Kamm B."/>
            <person name="Liao L."/>
            <person name="Kim S."/>
            <person name="Hendrick C."/>
            <person name="Zhao Z.Y."/>
            <person name="Dolan M."/>
            <person name="Chumley F."/>
            <person name="Tingey S.V."/>
            <person name="Tomb J.F."/>
            <person name="Gordon M.P."/>
            <person name="Olson M.V."/>
            <person name="Nester E.W."/>
        </authorList>
    </citation>
    <scope>NUCLEOTIDE SEQUENCE [LARGE SCALE GENOMIC DNA]</scope>
    <source>
        <strain evidence="2">C58 / ATCC 33970</strain>
    </source>
</reference>
<name>Q8UK29_AGRFC</name>
<protein>
    <submittedName>
        <fullName evidence="1">Uncharacterized protein</fullName>
    </submittedName>
</protein>
<organism evidence="1 2">
    <name type="scientific">Agrobacterium fabrum (strain C58 / ATCC 33970)</name>
    <name type="common">Agrobacterium tumefaciens (strain C58)</name>
    <dbReference type="NCBI Taxonomy" id="176299"/>
    <lineage>
        <taxon>Bacteria</taxon>
        <taxon>Pseudomonadati</taxon>
        <taxon>Pseudomonadota</taxon>
        <taxon>Alphaproteobacteria</taxon>
        <taxon>Hyphomicrobiales</taxon>
        <taxon>Rhizobiaceae</taxon>
        <taxon>Rhizobium/Agrobacterium group</taxon>
        <taxon>Agrobacterium</taxon>
        <taxon>Agrobacterium tumefaciens complex</taxon>
    </lineage>
</organism>
<sequence>MIEISLLRGSVIPARVDPDLRNKISRLLLLSAVLERQLGGRIVREWGREGLCLLVGLPSLDRVGQGLKSNP</sequence>
<dbReference type="EnsemblBacteria" id="AAL45983">
    <property type="protein sequence ID" value="AAL45983"/>
    <property type="gene ID" value="Atu5294"/>
</dbReference>
<dbReference type="OrthoDB" id="7991996at2"/>
<dbReference type="Proteomes" id="UP000000813">
    <property type="component" value="Plasmid At"/>
</dbReference>
<accession>Q8UK29</accession>
<keyword evidence="1" id="KW-0614">Plasmid</keyword>
<proteinExistence type="predicted"/>
<gene>
    <name evidence="1" type="ordered locus">Atu5294</name>
</gene>
<evidence type="ECO:0000313" key="2">
    <source>
        <dbReference type="Proteomes" id="UP000000813"/>
    </source>
</evidence>
<keyword evidence="2" id="KW-1185">Reference proteome</keyword>